<keyword evidence="2 6" id="KW-0547">Nucleotide-binding</keyword>
<feature type="region of interest" description="Disordered" evidence="7">
    <location>
        <begin position="314"/>
        <end position="340"/>
    </location>
</feature>
<dbReference type="CDD" id="cd03278">
    <property type="entry name" value="ABC_SMC_barmotin"/>
    <property type="match status" value="1"/>
</dbReference>
<comment type="subcellular location">
    <subcellularLocation>
        <location evidence="6">Cytoplasm</location>
    </subcellularLocation>
</comment>
<dbReference type="InterPro" id="IPR003395">
    <property type="entry name" value="RecF/RecN/SMC_N"/>
</dbReference>
<comment type="domain">
    <text evidence="6">Contains large globular domains required for ATP hydrolysis at each terminus and a third globular domain forming a flexible hinge near the middle of the molecule. These domains are separated by coiled-coil structures.</text>
</comment>
<feature type="compositionally biased region" description="Basic and acidic residues" evidence="7">
    <location>
        <begin position="319"/>
        <end position="340"/>
    </location>
</feature>
<evidence type="ECO:0000256" key="3">
    <source>
        <dbReference type="ARBA" id="ARBA00022840"/>
    </source>
</evidence>
<comment type="function">
    <text evidence="6">Required for chromosome condensation and partitioning.</text>
</comment>
<feature type="coiled-coil region" evidence="6">
    <location>
        <begin position="658"/>
        <end position="769"/>
    </location>
</feature>
<evidence type="ECO:0000256" key="5">
    <source>
        <dbReference type="ARBA" id="ARBA00023125"/>
    </source>
</evidence>
<dbReference type="Gene3D" id="1.20.1060.20">
    <property type="match status" value="1"/>
</dbReference>
<dbReference type="Proteomes" id="UP001501444">
    <property type="component" value="Unassembled WGS sequence"/>
</dbReference>
<keyword evidence="1 6" id="KW-0963">Cytoplasm</keyword>
<proteinExistence type="inferred from homology"/>
<evidence type="ECO:0000259" key="8">
    <source>
        <dbReference type="SMART" id="SM00968"/>
    </source>
</evidence>
<dbReference type="Gene3D" id="3.40.50.300">
    <property type="entry name" value="P-loop containing nucleotide triphosphate hydrolases"/>
    <property type="match status" value="2"/>
</dbReference>
<dbReference type="InterPro" id="IPR024704">
    <property type="entry name" value="SMC"/>
</dbReference>
<dbReference type="InterPro" id="IPR010935">
    <property type="entry name" value="SMC_hinge"/>
</dbReference>
<evidence type="ECO:0000256" key="4">
    <source>
        <dbReference type="ARBA" id="ARBA00023054"/>
    </source>
</evidence>
<dbReference type="InterPro" id="IPR011890">
    <property type="entry name" value="SMC_prok"/>
</dbReference>
<comment type="caution">
    <text evidence="9">The sequence shown here is derived from an EMBL/GenBank/DDBJ whole genome shotgun (WGS) entry which is preliminary data.</text>
</comment>
<feature type="coiled-coil region" evidence="6">
    <location>
        <begin position="241"/>
        <end position="275"/>
    </location>
</feature>
<protein>
    <recommendedName>
        <fullName evidence="6">Chromosome partition protein Smc</fullName>
    </recommendedName>
</protein>
<evidence type="ECO:0000256" key="1">
    <source>
        <dbReference type="ARBA" id="ARBA00022490"/>
    </source>
</evidence>
<feature type="binding site" evidence="6">
    <location>
        <begin position="32"/>
        <end position="39"/>
    </location>
    <ligand>
        <name>ATP</name>
        <dbReference type="ChEBI" id="CHEBI:30616"/>
    </ligand>
</feature>
<dbReference type="EMBL" id="BAAARV010000014">
    <property type="protein sequence ID" value="GAA2334231.1"/>
    <property type="molecule type" value="Genomic_DNA"/>
</dbReference>
<dbReference type="PANTHER" id="PTHR43977">
    <property type="entry name" value="STRUCTURAL MAINTENANCE OF CHROMOSOMES PROTEIN 3"/>
    <property type="match status" value="1"/>
</dbReference>
<dbReference type="SUPFAM" id="SSF52540">
    <property type="entry name" value="P-loop containing nucleoside triphosphate hydrolases"/>
    <property type="match status" value="1"/>
</dbReference>
<comment type="similarity">
    <text evidence="6">Belongs to the SMC family.</text>
</comment>
<organism evidence="9 10">
    <name type="scientific">Dactylosporangium salmoneum</name>
    <dbReference type="NCBI Taxonomy" id="53361"/>
    <lineage>
        <taxon>Bacteria</taxon>
        <taxon>Bacillati</taxon>
        <taxon>Actinomycetota</taxon>
        <taxon>Actinomycetes</taxon>
        <taxon>Micromonosporales</taxon>
        <taxon>Micromonosporaceae</taxon>
        <taxon>Dactylosporangium</taxon>
    </lineage>
</organism>
<dbReference type="NCBIfam" id="TIGR02168">
    <property type="entry name" value="SMC_prok_B"/>
    <property type="match status" value="1"/>
</dbReference>
<evidence type="ECO:0000256" key="2">
    <source>
        <dbReference type="ARBA" id="ARBA00022741"/>
    </source>
</evidence>
<dbReference type="Pfam" id="PF02463">
    <property type="entry name" value="SMC_N"/>
    <property type="match status" value="1"/>
</dbReference>
<evidence type="ECO:0000313" key="9">
    <source>
        <dbReference type="EMBL" id="GAA2334231.1"/>
    </source>
</evidence>
<keyword evidence="4 6" id="KW-0175">Coiled coil</keyword>
<evidence type="ECO:0000256" key="7">
    <source>
        <dbReference type="SAM" id="MobiDB-lite"/>
    </source>
</evidence>
<gene>
    <name evidence="6 9" type="primary">smc</name>
    <name evidence="9" type="ORF">GCM10010170_013700</name>
</gene>
<dbReference type="HAMAP" id="MF_01894">
    <property type="entry name" value="Smc_prok"/>
    <property type="match status" value="1"/>
</dbReference>
<dbReference type="SMART" id="SM00968">
    <property type="entry name" value="SMC_hinge"/>
    <property type="match status" value="1"/>
</dbReference>
<comment type="subunit">
    <text evidence="6">Homodimer.</text>
</comment>
<sequence>MHLKTLTAKGFKSFASTTTLRLEPGITCVVGPNGSGKSNVVDAIAWVLGEQGAKALRGGKMEDVIFAGTASRAPLGRAEVTLTIDNTDGALPIDYTEVSITRRMFRSGESEYEINGNSCRLLDIQELLSDSGIGREMHVIVGQNRLDGVLHARPEDRRAFIEEAAGVLKHRKRKEKAIRKLEAMQANLNRLGDLTTELRRQLKPLGRQAEVARRAAGIQADLRDARLRLLADDLATLRETLDREIADETALRARREEVEAEVEAVNERLAALEAEHAADAPVLAEAQDTWYQLSTLQERYRSLHQLAAERHRNLAAAPVEERPGRDPDQLTAEADKVREQEEELRAALEASQERLADAVERRQDLERRLAFAEKAIVAAHKAIADRREGLAKLAGQVESARSRTTAAAGEIERLAVQLAEAEARAEAAQGLYDEASAGASVADNANADLEMRHQEATRELDAINSEVRQHSDAERAAEKDAAQWKAREEALAMGLRRKDGAGTLLARSDRVPGLLGSVAALLSVEAGHEAALAAALGALADAVAVAGVDGAIAAVEMLKQDDAGRAALLIASAPMLDAPAVERVPLPPGAAWAMDLVRAPEELRPALERALGDVVFAPDLATARRIVSYAPALRAVTPEGDVIGAYAAAGGSGKQHSFIEVQAAVEEARQQKVDAERRVAEARELLALARNAATGAKQVVAETAAAKKEADSARNAAARRLAELGAAAKSARAEVERHAAAKTKAEAVRESGLASLVELEERLAAAEETPIDEDPSTLERDDLASEVPVARQQEMEVRLAVRTAEERVGALAGRADALLRQAAAERAARERAAARKATRARSARVAQAVAEGAAFALERLADSIAEAQETRDTLAATRAERETALTEVRGRSKHLTAELDRLTNAVHRDEVARAEQRMRIEQLEARSAEEFGLDADTLVAEYGPHLPVPPTAPEVAAAEADGRPAPEPVPFDRATQEKRAAKAERELALLGKVNPLALEEFAAMEERFKFLSDQLEDLKATRRDLLTVVKDVDDRILEVFTSAYHDTAREFEQVFGVLFPGGEGRLVLTDPEDMLTTGIEVEARPPGKKIKRLSLLSGGERSLTAVALLCAIFRARPSPFYIMDEVEAALDDVNLGRLITLFEQLRERSQLIIITHQKRTMEVADALYGVTMRSGVTEVISQRLRTEEAA</sequence>
<dbReference type="Pfam" id="PF06470">
    <property type="entry name" value="SMC_hinge"/>
    <property type="match status" value="1"/>
</dbReference>
<feature type="coiled-coil region" evidence="6">
    <location>
        <begin position="411"/>
        <end position="473"/>
    </location>
</feature>
<dbReference type="InterPro" id="IPR036277">
    <property type="entry name" value="SMC_hinge_sf"/>
</dbReference>
<evidence type="ECO:0000256" key="6">
    <source>
        <dbReference type="HAMAP-Rule" id="MF_01894"/>
    </source>
</evidence>
<accession>A0ABP5SLN7</accession>
<dbReference type="PIRSF" id="PIRSF005719">
    <property type="entry name" value="SMC"/>
    <property type="match status" value="1"/>
</dbReference>
<feature type="region of interest" description="Disordered" evidence="7">
    <location>
        <begin position="955"/>
        <end position="978"/>
    </location>
</feature>
<keyword evidence="5 6" id="KW-0238">DNA-binding</keyword>
<dbReference type="RefSeq" id="WP_344611389.1">
    <property type="nucleotide sequence ID" value="NZ_BAAARV010000014.1"/>
</dbReference>
<keyword evidence="10" id="KW-1185">Reference proteome</keyword>
<feature type="coiled-coil region" evidence="6">
    <location>
        <begin position="167"/>
        <end position="201"/>
    </location>
</feature>
<reference evidence="10" key="1">
    <citation type="journal article" date="2019" name="Int. J. Syst. Evol. Microbiol.">
        <title>The Global Catalogue of Microorganisms (GCM) 10K type strain sequencing project: providing services to taxonomists for standard genome sequencing and annotation.</title>
        <authorList>
            <consortium name="The Broad Institute Genomics Platform"/>
            <consortium name="The Broad Institute Genome Sequencing Center for Infectious Disease"/>
            <person name="Wu L."/>
            <person name="Ma J."/>
        </authorList>
    </citation>
    <scope>NUCLEOTIDE SEQUENCE [LARGE SCALE GENOMIC DNA]</scope>
    <source>
        <strain evidence="10">JCM 3272</strain>
    </source>
</reference>
<name>A0ABP5SLN7_9ACTN</name>
<dbReference type="Gene3D" id="3.30.70.1620">
    <property type="match status" value="1"/>
</dbReference>
<dbReference type="InterPro" id="IPR027417">
    <property type="entry name" value="P-loop_NTPase"/>
</dbReference>
<dbReference type="SUPFAM" id="SSF75553">
    <property type="entry name" value="Smc hinge domain"/>
    <property type="match status" value="1"/>
</dbReference>
<feature type="domain" description="SMC hinge" evidence="8">
    <location>
        <begin position="512"/>
        <end position="627"/>
    </location>
</feature>
<keyword evidence="3 6" id="KW-0067">ATP-binding</keyword>
<evidence type="ECO:0000313" key="10">
    <source>
        <dbReference type="Proteomes" id="UP001501444"/>
    </source>
</evidence>
<feature type="coiled-coil region" evidence="6">
    <location>
        <begin position="857"/>
        <end position="924"/>
    </location>
</feature>